<gene>
    <name evidence="1" type="ordered locus">MTR_3g113640</name>
</gene>
<reference evidence="2" key="3">
    <citation type="submission" date="2015-04" db="UniProtKB">
        <authorList>
            <consortium name="EnsemblPlants"/>
        </authorList>
    </citation>
    <scope>IDENTIFICATION</scope>
    <source>
        <strain evidence="2">cv. Jemalong A17</strain>
    </source>
</reference>
<proteinExistence type="predicted"/>
<dbReference type="Proteomes" id="UP000002051">
    <property type="component" value="Chromosome 3"/>
</dbReference>
<dbReference type="EnsemblPlants" id="KEH36253">
    <property type="protein sequence ID" value="KEH36253"/>
    <property type="gene ID" value="MTR_3g113640"/>
</dbReference>
<evidence type="ECO:0000313" key="2">
    <source>
        <dbReference type="EnsemblPlants" id="KEH36253"/>
    </source>
</evidence>
<dbReference type="EMBL" id="CM001219">
    <property type="protein sequence ID" value="KEH36253.1"/>
    <property type="molecule type" value="Genomic_DNA"/>
</dbReference>
<dbReference type="AlphaFoldDB" id="A0A072V4H1"/>
<name>A0A072V4H1_MEDTR</name>
<reference evidence="1 3" key="1">
    <citation type="journal article" date="2011" name="Nature">
        <title>The Medicago genome provides insight into the evolution of rhizobial symbioses.</title>
        <authorList>
            <person name="Young N.D."/>
            <person name="Debelle F."/>
            <person name="Oldroyd G.E."/>
            <person name="Geurts R."/>
            <person name="Cannon S.B."/>
            <person name="Udvardi M.K."/>
            <person name="Benedito V.A."/>
            <person name="Mayer K.F."/>
            <person name="Gouzy J."/>
            <person name="Schoof H."/>
            <person name="Van de Peer Y."/>
            <person name="Proost S."/>
            <person name="Cook D.R."/>
            <person name="Meyers B.C."/>
            <person name="Spannagl M."/>
            <person name="Cheung F."/>
            <person name="De Mita S."/>
            <person name="Krishnakumar V."/>
            <person name="Gundlach H."/>
            <person name="Zhou S."/>
            <person name="Mudge J."/>
            <person name="Bharti A.K."/>
            <person name="Murray J.D."/>
            <person name="Naoumkina M.A."/>
            <person name="Rosen B."/>
            <person name="Silverstein K.A."/>
            <person name="Tang H."/>
            <person name="Rombauts S."/>
            <person name="Zhao P.X."/>
            <person name="Zhou P."/>
            <person name="Barbe V."/>
            <person name="Bardou P."/>
            <person name="Bechner M."/>
            <person name="Bellec A."/>
            <person name="Berger A."/>
            <person name="Berges H."/>
            <person name="Bidwell S."/>
            <person name="Bisseling T."/>
            <person name="Choisne N."/>
            <person name="Couloux A."/>
            <person name="Denny R."/>
            <person name="Deshpande S."/>
            <person name="Dai X."/>
            <person name="Doyle J.J."/>
            <person name="Dudez A.M."/>
            <person name="Farmer A.D."/>
            <person name="Fouteau S."/>
            <person name="Franken C."/>
            <person name="Gibelin C."/>
            <person name="Gish J."/>
            <person name="Goldstein S."/>
            <person name="Gonzalez A.J."/>
            <person name="Green P.J."/>
            <person name="Hallab A."/>
            <person name="Hartog M."/>
            <person name="Hua A."/>
            <person name="Humphray S.J."/>
            <person name="Jeong D.H."/>
            <person name="Jing Y."/>
            <person name="Jocker A."/>
            <person name="Kenton S.M."/>
            <person name="Kim D.J."/>
            <person name="Klee K."/>
            <person name="Lai H."/>
            <person name="Lang C."/>
            <person name="Lin S."/>
            <person name="Macmil S.L."/>
            <person name="Magdelenat G."/>
            <person name="Matthews L."/>
            <person name="McCorrison J."/>
            <person name="Monaghan E.L."/>
            <person name="Mun J.H."/>
            <person name="Najar F.Z."/>
            <person name="Nicholson C."/>
            <person name="Noirot C."/>
            <person name="O'Bleness M."/>
            <person name="Paule C.R."/>
            <person name="Poulain J."/>
            <person name="Prion F."/>
            <person name="Qin B."/>
            <person name="Qu C."/>
            <person name="Retzel E.F."/>
            <person name="Riddle C."/>
            <person name="Sallet E."/>
            <person name="Samain S."/>
            <person name="Samson N."/>
            <person name="Sanders I."/>
            <person name="Saurat O."/>
            <person name="Scarpelli C."/>
            <person name="Schiex T."/>
            <person name="Segurens B."/>
            <person name="Severin A.J."/>
            <person name="Sherrier D.J."/>
            <person name="Shi R."/>
            <person name="Sims S."/>
            <person name="Singer S.R."/>
            <person name="Sinharoy S."/>
            <person name="Sterck L."/>
            <person name="Viollet A."/>
            <person name="Wang B.B."/>
            <person name="Wang K."/>
            <person name="Wang M."/>
            <person name="Wang X."/>
            <person name="Warfsmann J."/>
            <person name="Weissenbach J."/>
            <person name="White D.D."/>
            <person name="White J.D."/>
            <person name="Wiley G.B."/>
            <person name="Wincker P."/>
            <person name="Xing Y."/>
            <person name="Yang L."/>
            <person name="Yao Z."/>
            <person name="Ying F."/>
            <person name="Zhai J."/>
            <person name="Zhou L."/>
            <person name="Zuber A."/>
            <person name="Denarie J."/>
            <person name="Dixon R.A."/>
            <person name="May G.D."/>
            <person name="Schwartz D.C."/>
            <person name="Rogers J."/>
            <person name="Quetier F."/>
            <person name="Town C.D."/>
            <person name="Roe B.A."/>
        </authorList>
    </citation>
    <scope>NUCLEOTIDE SEQUENCE [LARGE SCALE GENOMIC DNA]</scope>
    <source>
        <strain evidence="1">A17</strain>
        <strain evidence="2 3">cv. Jemalong A17</strain>
    </source>
</reference>
<protein>
    <submittedName>
        <fullName evidence="1 2">Uncharacterized protein</fullName>
    </submittedName>
</protein>
<sequence length="58" mass="6600">MSSSSSSPRKDCCFSSKLKNWIKLVTHSCCCSPMEQVRLSFKIWLQPRMKVLDSDATS</sequence>
<organism evidence="1 3">
    <name type="scientific">Medicago truncatula</name>
    <name type="common">Barrel medic</name>
    <name type="synonym">Medicago tribuloides</name>
    <dbReference type="NCBI Taxonomy" id="3880"/>
    <lineage>
        <taxon>Eukaryota</taxon>
        <taxon>Viridiplantae</taxon>
        <taxon>Streptophyta</taxon>
        <taxon>Embryophyta</taxon>
        <taxon>Tracheophyta</taxon>
        <taxon>Spermatophyta</taxon>
        <taxon>Magnoliopsida</taxon>
        <taxon>eudicotyledons</taxon>
        <taxon>Gunneridae</taxon>
        <taxon>Pentapetalae</taxon>
        <taxon>rosids</taxon>
        <taxon>fabids</taxon>
        <taxon>Fabales</taxon>
        <taxon>Fabaceae</taxon>
        <taxon>Papilionoideae</taxon>
        <taxon>50 kb inversion clade</taxon>
        <taxon>NPAAA clade</taxon>
        <taxon>Hologalegina</taxon>
        <taxon>IRL clade</taxon>
        <taxon>Trifolieae</taxon>
        <taxon>Medicago</taxon>
    </lineage>
</organism>
<accession>A0A072V4H1</accession>
<evidence type="ECO:0000313" key="3">
    <source>
        <dbReference type="Proteomes" id="UP000002051"/>
    </source>
</evidence>
<reference evidence="1 3" key="2">
    <citation type="journal article" date="2014" name="BMC Genomics">
        <title>An improved genome release (version Mt4.0) for the model legume Medicago truncatula.</title>
        <authorList>
            <person name="Tang H."/>
            <person name="Krishnakumar V."/>
            <person name="Bidwell S."/>
            <person name="Rosen B."/>
            <person name="Chan A."/>
            <person name="Zhou S."/>
            <person name="Gentzbittel L."/>
            <person name="Childs K.L."/>
            <person name="Yandell M."/>
            <person name="Gundlach H."/>
            <person name="Mayer K.F."/>
            <person name="Schwartz D.C."/>
            <person name="Town C.D."/>
        </authorList>
    </citation>
    <scope>GENOME REANNOTATION</scope>
    <source>
        <strain evidence="1">A17</strain>
        <strain evidence="2 3">cv. Jemalong A17</strain>
    </source>
</reference>
<keyword evidence="3" id="KW-1185">Reference proteome</keyword>
<dbReference type="HOGENOM" id="CLU_2982060_0_0_1"/>
<evidence type="ECO:0000313" key="1">
    <source>
        <dbReference type="EMBL" id="KEH36253.1"/>
    </source>
</evidence>